<dbReference type="GO" id="GO:0008704">
    <property type="term" value="F:5-carboxymethyl-2-hydroxymuconate delta-isomerase activity"/>
    <property type="evidence" value="ECO:0007669"/>
    <property type="project" value="InterPro"/>
</dbReference>
<evidence type="ECO:0000313" key="1">
    <source>
        <dbReference type="EMBL" id="MBB5191087.1"/>
    </source>
</evidence>
<evidence type="ECO:0000313" key="2">
    <source>
        <dbReference type="Proteomes" id="UP000543030"/>
    </source>
</evidence>
<protein>
    <submittedName>
        <fullName evidence="1">5-carboxymethyl-2-hydroxymuconate isomerase</fullName>
    </submittedName>
</protein>
<dbReference type="CDD" id="cd00580">
    <property type="entry name" value="CHMI"/>
    <property type="match status" value="1"/>
</dbReference>
<dbReference type="PANTHER" id="PTHR37950:SF1">
    <property type="entry name" value="4-HYDROXYPHENYLACETATE CATABOLISM PROTEIN"/>
    <property type="match status" value="1"/>
</dbReference>
<reference evidence="1 2" key="1">
    <citation type="submission" date="2020-08" db="EMBL/GenBank/DDBJ databases">
        <title>Genomic Encyclopedia of Type Strains, Phase IV (KMG-IV): sequencing the most valuable type-strain genomes for metagenomic binning, comparative biology and taxonomic classification.</title>
        <authorList>
            <person name="Goeker M."/>
        </authorList>
    </citation>
    <scope>NUCLEOTIDE SEQUENCE [LARGE SCALE GENOMIC DNA]</scope>
    <source>
        <strain evidence="1 2">DSM 18233</strain>
    </source>
</reference>
<accession>A0A840RDN5</accession>
<name>A0A840RDN5_9NEIS</name>
<dbReference type="SUPFAM" id="SSF55331">
    <property type="entry name" value="Tautomerase/MIF"/>
    <property type="match status" value="1"/>
</dbReference>
<dbReference type="EMBL" id="JACHHN010000003">
    <property type="protein sequence ID" value="MBB5191087.1"/>
    <property type="molecule type" value="Genomic_DNA"/>
</dbReference>
<dbReference type="Gene3D" id="3.30.429.10">
    <property type="entry name" value="Macrophage Migration Inhibitory Factor"/>
    <property type="match status" value="1"/>
</dbReference>
<proteinExistence type="predicted"/>
<keyword evidence="1" id="KW-0413">Isomerase</keyword>
<dbReference type="PANTHER" id="PTHR37950">
    <property type="entry name" value="4-HYDROXYPHENYLACETATE CATABOLISM PROTEIN"/>
    <property type="match status" value="1"/>
</dbReference>
<dbReference type="Proteomes" id="UP000543030">
    <property type="component" value="Unassembled WGS sequence"/>
</dbReference>
<dbReference type="Pfam" id="PF02962">
    <property type="entry name" value="CHMI"/>
    <property type="match status" value="1"/>
</dbReference>
<dbReference type="InterPro" id="IPR004220">
    <property type="entry name" value="5-COMe_2-OHmuconate_Isoase"/>
</dbReference>
<dbReference type="AlphaFoldDB" id="A0A840RDN5"/>
<keyword evidence="2" id="KW-1185">Reference proteome</keyword>
<organism evidence="1 2">
    <name type="scientific">Silvimonas terrae</name>
    <dbReference type="NCBI Taxonomy" id="300266"/>
    <lineage>
        <taxon>Bacteria</taxon>
        <taxon>Pseudomonadati</taxon>
        <taxon>Pseudomonadota</taxon>
        <taxon>Betaproteobacteria</taxon>
        <taxon>Neisseriales</taxon>
        <taxon>Chitinibacteraceae</taxon>
        <taxon>Silvimonas</taxon>
    </lineage>
</organism>
<dbReference type="InterPro" id="IPR014347">
    <property type="entry name" value="Tautomerase/MIF_sf"/>
</dbReference>
<dbReference type="RefSeq" id="WP_184099679.1">
    <property type="nucleotide sequence ID" value="NZ_JACHHN010000003.1"/>
</dbReference>
<gene>
    <name evidence="1" type="ORF">HNQ50_001810</name>
</gene>
<sequence length="119" mass="13176">MPNVTLQYTANLAHQFDPAALLARVHQAFADTGEFAMADVKGRAFQIDTFQVGLNEAPEKSFVHVTVATMTTRSAELKQRLGKAIVAVLQDTFRSQFDEITCQLRVEIVPIDPAFYFAG</sequence>
<comment type="caution">
    <text evidence="1">The sequence shown here is derived from an EMBL/GenBank/DDBJ whole genome shotgun (WGS) entry which is preliminary data.</text>
</comment>